<dbReference type="SMART" id="SM00877">
    <property type="entry name" value="BMC"/>
    <property type="match status" value="2"/>
</dbReference>
<organism evidence="4 5">
    <name type="scientific">Paenibacillus lignilyticus</name>
    <dbReference type="NCBI Taxonomy" id="1172615"/>
    <lineage>
        <taxon>Bacteria</taxon>
        <taxon>Bacillati</taxon>
        <taxon>Bacillota</taxon>
        <taxon>Bacilli</taxon>
        <taxon>Bacillales</taxon>
        <taxon>Paenibacillaceae</taxon>
        <taxon>Paenibacillus</taxon>
    </lineage>
</organism>
<dbReference type="PROSITE" id="PS51931">
    <property type="entry name" value="BMC_CP"/>
    <property type="match status" value="2"/>
</dbReference>
<protein>
    <submittedName>
        <fullName evidence="4">Ethanolamine utilization microcompartment protein EutL</fullName>
    </submittedName>
</protein>
<keyword evidence="5" id="KW-1185">Reference proteome</keyword>
<evidence type="ECO:0000313" key="4">
    <source>
        <dbReference type="EMBL" id="MBP3962744.1"/>
    </source>
</evidence>
<evidence type="ECO:0000259" key="3">
    <source>
        <dbReference type="PROSITE" id="PS51931"/>
    </source>
</evidence>
<comment type="caution">
    <text evidence="4">The sequence shown here is derived from an EMBL/GenBank/DDBJ whole genome shotgun (WGS) entry which is preliminary data.</text>
</comment>
<dbReference type="Gene3D" id="3.30.70.1710">
    <property type="match status" value="2"/>
</dbReference>
<gene>
    <name evidence="4" type="primary">eutL</name>
    <name evidence="4" type="ORF">I8J30_08505</name>
</gene>
<dbReference type="EMBL" id="JAGKSP010000002">
    <property type="protein sequence ID" value="MBP3962744.1"/>
    <property type="molecule type" value="Genomic_DNA"/>
</dbReference>
<feature type="domain" description="BMC circularly permuted" evidence="3">
    <location>
        <begin position="153"/>
        <end position="257"/>
    </location>
</feature>
<dbReference type="InterPro" id="IPR037233">
    <property type="entry name" value="CcmK-like_sf"/>
</dbReference>
<feature type="domain" description="BMC circularly permuted" evidence="3">
    <location>
        <begin position="35"/>
        <end position="152"/>
    </location>
</feature>
<name>A0ABS5C9R5_9BACL</name>
<dbReference type="NCBIfam" id="NF011934">
    <property type="entry name" value="PRK15405.1"/>
    <property type="match status" value="1"/>
</dbReference>
<evidence type="ECO:0000256" key="1">
    <source>
        <dbReference type="ARBA" id="ARBA00024322"/>
    </source>
</evidence>
<reference evidence="4 5" key="1">
    <citation type="submission" date="2021-04" db="EMBL/GenBank/DDBJ databases">
        <title>Paenibacillus sp. DLE-14 whole genome sequence.</title>
        <authorList>
            <person name="Ham Y.J."/>
        </authorList>
    </citation>
    <scope>NUCLEOTIDE SEQUENCE [LARGE SCALE GENOMIC DNA]</scope>
    <source>
        <strain evidence="4 5">DLE-14</strain>
    </source>
</reference>
<evidence type="ECO:0000256" key="2">
    <source>
        <dbReference type="ARBA" id="ARBA00024446"/>
    </source>
</evidence>
<dbReference type="Pfam" id="PF00936">
    <property type="entry name" value="BMC"/>
    <property type="match status" value="1"/>
</dbReference>
<accession>A0ABS5C9R5</accession>
<dbReference type="InterPro" id="IPR000249">
    <property type="entry name" value="BMC_dom"/>
</dbReference>
<dbReference type="InterPro" id="IPR044870">
    <property type="entry name" value="BMC_CP"/>
</dbReference>
<comment type="subcellular location">
    <subcellularLocation>
        <location evidence="1">Bacterial microcompartment</location>
    </subcellularLocation>
</comment>
<dbReference type="NCBIfam" id="TIGR04502">
    <property type="entry name" value="microcomp_EutL"/>
    <property type="match status" value="1"/>
</dbReference>
<dbReference type="Proteomes" id="UP000673394">
    <property type="component" value="Unassembled WGS sequence"/>
</dbReference>
<proteinExistence type="predicted"/>
<dbReference type="InterPro" id="IPR030983">
    <property type="entry name" value="EutL"/>
</dbReference>
<evidence type="ECO:0000313" key="5">
    <source>
        <dbReference type="Proteomes" id="UP000673394"/>
    </source>
</evidence>
<keyword evidence="2" id="KW-1283">Bacterial microcompartment</keyword>
<sequence>MEPRQGACGARFQPRLFLSACDFSASNDGSGGIRVIRQTQQRRPLYAIPLSVRVIPNVDSGLAAQLGLKPSTRSIGLLTSTIDDVGYTAIDEATKKAAVEVVYAKSFYAGSSHASGPLSGEFIGMIGGASPAEVTSGLEAAVTLMQSGACCFYALNEEGTHAYYAHVISRTGSYLSGVANIAEGEPLAYLIAPPLEAVCGLDAALKAADVRLCTFYGPPTETNFAGGLLTGSQSACMAAAEAFAEAVAEITGRPIKL</sequence>